<proteinExistence type="predicted"/>
<dbReference type="EMBL" id="IACM01001994">
    <property type="protein sequence ID" value="LAB17455.1"/>
    <property type="molecule type" value="Transcribed_RNA"/>
</dbReference>
<reference evidence="1" key="1">
    <citation type="submission" date="2017-07" db="EMBL/GenBank/DDBJ databases">
        <authorList>
            <person name="Mikheyev A."/>
            <person name="Grau M."/>
        </authorList>
    </citation>
    <scope>NUCLEOTIDE SEQUENCE</scope>
    <source>
        <tissue evidence="1">Venom_gland</tissue>
    </source>
</reference>
<dbReference type="AlphaFoldDB" id="A0A2D4L8Z1"/>
<sequence length="126" mass="13975">MQAYSASSLQVSHFVVHPLLLPPYSKLCCGDICVSAFKSQEFAAHPLLPPCVASSQSTLKAASCKLCSTTYMLKSFLQQKYYFLLPVTSKPVTRTKKGLQGKTHFFSSLTFAYLNHGNCFSHDRCL</sequence>
<reference evidence="1" key="2">
    <citation type="submission" date="2017-11" db="EMBL/GenBank/DDBJ databases">
        <title>Coralsnake Venomics: Analyses of Venom Gland Transcriptomes and Proteomes of Six Brazilian Taxa.</title>
        <authorList>
            <person name="Aird S.D."/>
            <person name="Jorge da Silva N."/>
            <person name="Qiu L."/>
            <person name="Villar-Briones A."/>
            <person name="Aparecida-Saddi V."/>
            <person name="Campos-Telles M.P."/>
            <person name="Grau M."/>
            <person name="Mikheyev A.S."/>
        </authorList>
    </citation>
    <scope>NUCLEOTIDE SEQUENCE</scope>
    <source>
        <tissue evidence="1">Venom_gland</tissue>
    </source>
</reference>
<protein>
    <submittedName>
        <fullName evidence="1">Uncharacterized protein</fullName>
    </submittedName>
</protein>
<organism evidence="1">
    <name type="scientific">Micrurus spixii</name>
    <name type="common">Amazon coral snake</name>
    <dbReference type="NCBI Taxonomy" id="129469"/>
    <lineage>
        <taxon>Eukaryota</taxon>
        <taxon>Metazoa</taxon>
        <taxon>Chordata</taxon>
        <taxon>Craniata</taxon>
        <taxon>Vertebrata</taxon>
        <taxon>Euteleostomi</taxon>
        <taxon>Lepidosauria</taxon>
        <taxon>Squamata</taxon>
        <taxon>Bifurcata</taxon>
        <taxon>Unidentata</taxon>
        <taxon>Episquamata</taxon>
        <taxon>Toxicofera</taxon>
        <taxon>Serpentes</taxon>
        <taxon>Colubroidea</taxon>
        <taxon>Elapidae</taxon>
        <taxon>Elapinae</taxon>
        <taxon>Micrurus</taxon>
    </lineage>
</organism>
<evidence type="ECO:0000313" key="1">
    <source>
        <dbReference type="EMBL" id="LAB17455.1"/>
    </source>
</evidence>
<name>A0A2D4L8Z1_9SAUR</name>
<dbReference type="EMBL" id="IACM01001988">
    <property type="protein sequence ID" value="LAB17446.1"/>
    <property type="molecule type" value="Transcribed_RNA"/>
</dbReference>
<accession>A0A2D4L8Z1</accession>